<evidence type="ECO:0000313" key="2">
    <source>
        <dbReference type="Proteomes" id="UP000824782"/>
    </source>
</evidence>
<name>A0AAV7B0G4_ENGPU</name>
<accession>A0AAV7B0G4</accession>
<evidence type="ECO:0000313" key="1">
    <source>
        <dbReference type="EMBL" id="KAG8566952.1"/>
    </source>
</evidence>
<sequence>MLSCVHGSSSTVQERNAAYLCVTVYSRCMTDISNAHRCAGWGKIWNISRVINAVELLIIFSRHRSPGFVHWIVPGETLNSFTGSLNTAGVSRVQLLSQIKFQLSSYLPLPL</sequence>
<comment type="caution">
    <text evidence="1">The sequence shown here is derived from an EMBL/GenBank/DDBJ whole genome shotgun (WGS) entry which is preliminary data.</text>
</comment>
<protein>
    <submittedName>
        <fullName evidence="1">Uncharacterized protein</fullName>
    </submittedName>
</protein>
<dbReference type="AlphaFoldDB" id="A0AAV7B0G4"/>
<organism evidence="1 2">
    <name type="scientific">Engystomops pustulosus</name>
    <name type="common">Tungara frog</name>
    <name type="synonym">Physalaemus pustulosus</name>
    <dbReference type="NCBI Taxonomy" id="76066"/>
    <lineage>
        <taxon>Eukaryota</taxon>
        <taxon>Metazoa</taxon>
        <taxon>Chordata</taxon>
        <taxon>Craniata</taxon>
        <taxon>Vertebrata</taxon>
        <taxon>Euteleostomi</taxon>
        <taxon>Amphibia</taxon>
        <taxon>Batrachia</taxon>
        <taxon>Anura</taxon>
        <taxon>Neobatrachia</taxon>
        <taxon>Hyloidea</taxon>
        <taxon>Leptodactylidae</taxon>
        <taxon>Leiuperinae</taxon>
        <taxon>Engystomops</taxon>
    </lineage>
</organism>
<reference evidence="1" key="1">
    <citation type="thesis" date="2020" institute="ProQuest LLC" country="789 East Eisenhower Parkway, Ann Arbor, MI, USA">
        <title>Comparative Genomics and Chromosome Evolution.</title>
        <authorList>
            <person name="Mudd A.B."/>
        </authorList>
    </citation>
    <scope>NUCLEOTIDE SEQUENCE</scope>
    <source>
        <strain evidence="1">237g6f4</strain>
        <tissue evidence="1">Blood</tissue>
    </source>
</reference>
<proteinExistence type="predicted"/>
<keyword evidence="2" id="KW-1185">Reference proteome</keyword>
<dbReference type="EMBL" id="WNYA01000006">
    <property type="protein sequence ID" value="KAG8566952.1"/>
    <property type="molecule type" value="Genomic_DNA"/>
</dbReference>
<dbReference type="Proteomes" id="UP000824782">
    <property type="component" value="Unassembled WGS sequence"/>
</dbReference>
<gene>
    <name evidence="1" type="ORF">GDO81_013440</name>
</gene>